<dbReference type="GO" id="GO:0015499">
    <property type="term" value="F:formate transmembrane transporter activity"/>
    <property type="evidence" value="ECO:0007669"/>
    <property type="project" value="TreeGrafter"/>
</dbReference>
<evidence type="ECO:0000256" key="6">
    <source>
        <dbReference type="SAM" id="Phobius"/>
    </source>
</evidence>
<keyword evidence="2 6" id="KW-0812">Transmembrane</keyword>
<keyword evidence="8" id="KW-1185">Reference proteome</keyword>
<dbReference type="InterPro" id="IPR023271">
    <property type="entry name" value="Aquaporin-like"/>
</dbReference>
<reference evidence="7 8" key="1">
    <citation type="journal article" date="2018" name="Syst. Appl. Microbiol.">
        <title>Abditibacterium utsteinense sp. nov., the first cultivated member of candidate phylum FBP, isolated from ice-free Antarctic soil samples.</title>
        <authorList>
            <person name="Tahon G."/>
            <person name="Tytgat B."/>
            <person name="Lebbe L."/>
            <person name="Carlier A."/>
            <person name="Willems A."/>
        </authorList>
    </citation>
    <scope>NUCLEOTIDE SEQUENCE [LARGE SCALE GENOMIC DNA]</scope>
    <source>
        <strain evidence="7 8">LMG 29911</strain>
    </source>
</reference>
<dbReference type="InParanoid" id="A0A2S8SR71"/>
<dbReference type="InterPro" id="IPR000292">
    <property type="entry name" value="For/NO2_transpt"/>
</dbReference>
<feature type="transmembrane region" description="Helical" evidence="6">
    <location>
        <begin position="232"/>
        <end position="250"/>
    </location>
</feature>
<dbReference type="Pfam" id="PF01226">
    <property type="entry name" value="Form_Nir_trans"/>
    <property type="match status" value="1"/>
</dbReference>
<evidence type="ECO:0000313" key="8">
    <source>
        <dbReference type="Proteomes" id="UP000237684"/>
    </source>
</evidence>
<evidence type="ECO:0000256" key="3">
    <source>
        <dbReference type="ARBA" id="ARBA00022989"/>
    </source>
</evidence>
<comment type="similarity">
    <text evidence="5">Belongs to the FNT transporter (TC 1.A.16) family.</text>
</comment>
<gene>
    <name evidence="7" type="ORF">B1R32_11331</name>
</gene>
<keyword evidence="3 6" id="KW-1133">Transmembrane helix</keyword>
<evidence type="ECO:0000256" key="5">
    <source>
        <dbReference type="ARBA" id="ARBA00049660"/>
    </source>
</evidence>
<dbReference type="PANTHER" id="PTHR30520">
    <property type="entry name" value="FORMATE TRANSPORTER-RELATED"/>
    <property type="match status" value="1"/>
</dbReference>
<dbReference type="OrthoDB" id="9786493at2"/>
<evidence type="ECO:0000313" key="7">
    <source>
        <dbReference type="EMBL" id="PQV63304.1"/>
    </source>
</evidence>
<comment type="subcellular location">
    <subcellularLocation>
        <location evidence="1">Membrane</location>
        <topology evidence="1">Multi-pass membrane protein</topology>
    </subcellularLocation>
</comment>
<dbReference type="GO" id="GO:0005886">
    <property type="term" value="C:plasma membrane"/>
    <property type="evidence" value="ECO:0007669"/>
    <property type="project" value="TreeGrafter"/>
</dbReference>
<dbReference type="RefSeq" id="WP_106380548.1">
    <property type="nucleotide sequence ID" value="NZ_NIGF01000013.1"/>
</dbReference>
<dbReference type="EMBL" id="NIGF01000013">
    <property type="protein sequence ID" value="PQV63304.1"/>
    <property type="molecule type" value="Genomic_DNA"/>
</dbReference>
<evidence type="ECO:0000256" key="2">
    <source>
        <dbReference type="ARBA" id="ARBA00022692"/>
    </source>
</evidence>
<organism evidence="7 8">
    <name type="scientific">Abditibacterium utsteinense</name>
    <dbReference type="NCBI Taxonomy" id="1960156"/>
    <lineage>
        <taxon>Bacteria</taxon>
        <taxon>Pseudomonadati</taxon>
        <taxon>Abditibacteriota</taxon>
        <taxon>Abditibacteriia</taxon>
        <taxon>Abditibacteriales</taxon>
        <taxon>Abditibacteriaceae</taxon>
        <taxon>Abditibacterium</taxon>
    </lineage>
</organism>
<evidence type="ECO:0000256" key="4">
    <source>
        <dbReference type="ARBA" id="ARBA00023136"/>
    </source>
</evidence>
<proteinExistence type="inferred from homology"/>
<dbReference type="Gene3D" id="1.20.1080.10">
    <property type="entry name" value="Glycerol uptake facilitator protein"/>
    <property type="match status" value="1"/>
</dbReference>
<accession>A0A2S8SR71</accession>
<feature type="transmembrane region" description="Helical" evidence="6">
    <location>
        <begin position="28"/>
        <end position="48"/>
    </location>
</feature>
<name>A0A2S8SR71_9BACT</name>
<sequence length="278" mass="29091">MSYVKPETVVDNMILGGAAKGNLSLKDLLIRGALSGALLGIATTLAFSTALQTGAPIAGALLFPVGFVMIVLLGLELVTGNFALLPVAAADGKINVAQVLKNWAWVFIGNLIGSLLYAALFSLTAPKPDMVEQIVKVALAKTVGYEKMGSMGMVTLFVRAMLCNWMVTLGVVMAMTSQSTSGKVLAMWLPILTFFAQGFEHSVVNMFVIPAGMMLGAPISMSQWWLGNQIPVTLGNIVGGLLFTGMALYATHHKKSAVTSATAPVSSESSRPASPLAA</sequence>
<dbReference type="FunCoup" id="A0A2S8SR71">
    <property type="interactions" value="46"/>
</dbReference>
<keyword evidence="4 6" id="KW-0472">Membrane</keyword>
<feature type="transmembrane region" description="Helical" evidence="6">
    <location>
        <begin position="60"/>
        <end position="83"/>
    </location>
</feature>
<dbReference type="PANTHER" id="PTHR30520:SF6">
    <property type="entry name" value="FORMATE_NITRATE FAMILY TRANSPORTER (EUROFUNG)"/>
    <property type="match status" value="1"/>
</dbReference>
<evidence type="ECO:0000256" key="1">
    <source>
        <dbReference type="ARBA" id="ARBA00004141"/>
    </source>
</evidence>
<feature type="transmembrane region" description="Helical" evidence="6">
    <location>
        <begin position="103"/>
        <end position="123"/>
    </location>
</feature>
<feature type="transmembrane region" description="Helical" evidence="6">
    <location>
        <begin position="181"/>
        <end position="199"/>
    </location>
</feature>
<protein>
    <submittedName>
        <fullName evidence="7">Formate/nitrite transporter</fullName>
    </submittedName>
</protein>
<comment type="caution">
    <text evidence="7">The sequence shown here is derived from an EMBL/GenBank/DDBJ whole genome shotgun (WGS) entry which is preliminary data.</text>
</comment>
<feature type="transmembrane region" description="Helical" evidence="6">
    <location>
        <begin position="156"/>
        <end position="175"/>
    </location>
</feature>
<dbReference type="AlphaFoldDB" id="A0A2S8SR71"/>
<dbReference type="Proteomes" id="UP000237684">
    <property type="component" value="Unassembled WGS sequence"/>
</dbReference>